<evidence type="ECO:0000313" key="4">
    <source>
        <dbReference type="Proteomes" id="UP000733379"/>
    </source>
</evidence>
<dbReference type="InterPro" id="IPR057326">
    <property type="entry name" value="KR_dom"/>
</dbReference>
<comment type="caution">
    <text evidence="3">The sequence shown here is derived from an EMBL/GenBank/DDBJ whole genome shotgun (WGS) entry which is preliminary data.</text>
</comment>
<dbReference type="PRINTS" id="PR00081">
    <property type="entry name" value="GDHRDH"/>
</dbReference>
<dbReference type="NCBIfam" id="NF009466">
    <property type="entry name" value="PRK12826.1-2"/>
    <property type="match status" value="1"/>
</dbReference>
<dbReference type="InterPro" id="IPR002347">
    <property type="entry name" value="SDR_fam"/>
</dbReference>
<organism evidence="3 4">
    <name type="scientific">Nocardia albiluteola</name>
    <dbReference type="NCBI Taxonomy" id="2842303"/>
    <lineage>
        <taxon>Bacteria</taxon>
        <taxon>Bacillati</taxon>
        <taxon>Actinomycetota</taxon>
        <taxon>Actinomycetes</taxon>
        <taxon>Mycobacteriales</taxon>
        <taxon>Nocardiaceae</taxon>
        <taxon>Nocardia</taxon>
    </lineage>
</organism>
<dbReference type="Gene3D" id="3.40.50.720">
    <property type="entry name" value="NAD(P)-binding Rossmann-like Domain"/>
    <property type="match status" value="1"/>
</dbReference>
<dbReference type="EC" id="1.1.1.100" evidence="3"/>
<evidence type="ECO:0000313" key="3">
    <source>
        <dbReference type="EMBL" id="MBU3064012.1"/>
    </source>
</evidence>
<dbReference type="InterPro" id="IPR036291">
    <property type="entry name" value="NAD(P)-bd_dom_sf"/>
</dbReference>
<dbReference type="EMBL" id="JAHKNI010000007">
    <property type="protein sequence ID" value="MBU3064012.1"/>
    <property type="molecule type" value="Genomic_DNA"/>
</dbReference>
<dbReference type="NCBIfam" id="NF005559">
    <property type="entry name" value="PRK07231.1"/>
    <property type="match status" value="1"/>
</dbReference>
<dbReference type="PRINTS" id="PR00080">
    <property type="entry name" value="SDRFAMILY"/>
</dbReference>
<dbReference type="Pfam" id="PF13561">
    <property type="entry name" value="adh_short_C2"/>
    <property type="match status" value="1"/>
</dbReference>
<comment type="similarity">
    <text evidence="1">Belongs to the short-chain dehydrogenases/reductases (SDR) family.</text>
</comment>
<dbReference type="Proteomes" id="UP000733379">
    <property type="component" value="Unassembled WGS sequence"/>
</dbReference>
<name>A0ABS6B135_9NOCA</name>
<protein>
    <submittedName>
        <fullName evidence="3">3-oxoacyl-ACP reductase FabG</fullName>
        <ecNumber evidence="3">1.1.1.100</ecNumber>
    </submittedName>
</protein>
<keyword evidence="3" id="KW-0560">Oxidoreductase</keyword>
<proteinExistence type="inferred from homology"/>
<gene>
    <name evidence="3" type="primary">fabG</name>
    <name evidence="3" type="ORF">KO481_21075</name>
</gene>
<evidence type="ECO:0000256" key="1">
    <source>
        <dbReference type="ARBA" id="ARBA00006484"/>
    </source>
</evidence>
<dbReference type="InterPro" id="IPR020904">
    <property type="entry name" value="Sc_DH/Rdtase_CS"/>
</dbReference>
<dbReference type="RefSeq" id="WP_215919031.1">
    <property type="nucleotide sequence ID" value="NZ_JAHKNI010000007.1"/>
</dbReference>
<reference evidence="3 4" key="1">
    <citation type="submission" date="2021-06" db="EMBL/GenBank/DDBJ databases">
        <title>Actinomycetes sequencing.</title>
        <authorList>
            <person name="Shan Q."/>
        </authorList>
    </citation>
    <scope>NUCLEOTIDE SEQUENCE [LARGE SCALE GENOMIC DNA]</scope>
    <source>
        <strain evidence="3 4">NEAU-G5</strain>
    </source>
</reference>
<sequence length="252" mass="26104">MTEQRRVAVVTGAARGIGAATAARLAADGIAVAIADLDENACRATAEEIVADGGTAIAMGCNVTDETQVDAVFDRVAAELGSLDILVNNAGVLRDNLLFKMSVDDWDTVMAVHLRGAFLCSRAAQRHMVPAKYGKIVNTSSVSALGNRGQANYSAAKMGIQGLTRTLAMELGPFGINVNAVAPGFIVTEMTAATAARVGVSPEQLQAEAAKITPVRRVGQPGDIANAVAFLASDQASFITGQTLYVDGGRRL</sequence>
<feature type="domain" description="Ketoreductase" evidence="2">
    <location>
        <begin position="6"/>
        <end position="184"/>
    </location>
</feature>
<dbReference type="GO" id="GO:0004316">
    <property type="term" value="F:3-oxoacyl-[acyl-carrier-protein] reductase (NADPH) activity"/>
    <property type="evidence" value="ECO:0007669"/>
    <property type="project" value="UniProtKB-EC"/>
</dbReference>
<evidence type="ECO:0000259" key="2">
    <source>
        <dbReference type="SMART" id="SM00822"/>
    </source>
</evidence>
<dbReference type="SUPFAM" id="SSF51735">
    <property type="entry name" value="NAD(P)-binding Rossmann-fold domains"/>
    <property type="match status" value="1"/>
</dbReference>
<dbReference type="PROSITE" id="PS00061">
    <property type="entry name" value="ADH_SHORT"/>
    <property type="match status" value="1"/>
</dbReference>
<accession>A0ABS6B135</accession>
<dbReference type="PANTHER" id="PTHR42760:SF40">
    <property type="entry name" value="3-OXOACYL-[ACYL-CARRIER-PROTEIN] REDUCTASE, CHLOROPLASTIC"/>
    <property type="match status" value="1"/>
</dbReference>
<keyword evidence="4" id="KW-1185">Reference proteome</keyword>
<dbReference type="SMART" id="SM00822">
    <property type="entry name" value="PKS_KR"/>
    <property type="match status" value="1"/>
</dbReference>
<dbReference type="PANTHER" id="PTHR42760">
    <property type="entry name" value="SHORT-CHAIN DEHYDROGENASES/REDUCTASES FAMILY MEMBER"/>
    <property type="match status" value="1"/>
</dbReference>